<feature type="transmembrane region" description="Helical" evidence="6">
    <location>
        <begin position="366"/>
        <end position="385"/>
    </location>
</feature>
<feature type="transmembrane region" description="Helical" evidence="6">
    <location>
        <begin position="152"/>
        <end position="173"/>
    </location>
</feature>
<feature type="transmembrane region" description="Helical" evidence="6">
    <location>
        <begin position="88"/>
        <end position="110"/>
    </location>
</feature>
<feature type="transmembrane region" description="Helical" evidence="6">
    <location>
        <begin position="179"/>
        <end position="200"/>
    </location>
</feature>
<sequence length="446" mass="49707">MGKNNNNYWVKSGFFAISQRISIPLFGVGTFLIIIRSLTKEEMGVWALFMSITTAIEVGRNGLIKAAMVKFFTEAVDEHKKEVLSSAFYINLIYTTIVQVLLVVSSGYLSGFFESDQLGQMILYYSISAVLFIPFSHLEYVQQANLNFKGIFISYFVKQGWFFATICFLILILDQNISLIQLVLFQAISVFLGAVSSYITSRKYLVYNLRLSSEWISKLFSFGKYGLYTNLSNSALTTSDHILIGGLLSSTSVAIHNVAARITNVFVIPSVAVADILYPKTVRANEDDGVNAVKSLYEKAVAATLVPMIPVIIVVQLVPEFIIYLLAGSDYIEATPILRVTILGIIILPFLKQFGTVMNTLNKPHYNFYFVLCIALLNIGLNYQLISMFGILGGAIATLISYVIGFVSCQLILQKVGGISTSAVFKYTINYYTQMFKWTLTKIAKK</sequence>
<feature type="transmembrane region" description="Helical" evidence="6">
    <location>
        <begin position="45"/>
        <end position="63"/>
    </location>
</feature>
<dbReference type="PANTHER" id="PTHR30250">
    <property type="entry name" value="PST FAMILY PREDICTED COLANIC ACID TRANSPORTER"/>
    <property type="match status" value="1"/>
</dbReference>
<comment type="caution">
    <text evidence="7">The sequence shown here is derived from an EMBL/GenBank/DDBJ whole genome shotgun (WGS) entry which is preliminary data.</text>
</comment>
<accession>A0ABT3D1Z7</accession>
<evidence type="ECO:0000256" key="6">
    <source>
        <dbReference type="SAM" id="Phobius"/>
    </source>
</evidence>
<evidence type="ECO:0000313" key="7">
    <source>
        <dbReference type="EMBL" id="MCV9389473.1"/>
    </source>
</evidence>
<keyword evidence="3 6" id="KW-0812">Transmembrane</keyword>
<evidence type="ECO:0000256" key="3">
    <source>
        <dbReference type="ARBA" id="ARBA00022692"/>
    </source>
</evidence>
<proteinExistence type="predicted"/>
<gene>
    <name evidence="7" type="ORF">N7U62_22610</name>
</gene>
<evidence type="ECO:0000256" key="2">
    <source>
        <dbReference type="ARBA" id="ARBA00022475"/>
    </source>
</evidence>
<keyword evidence="8" id="KW-1185">Reference proteome</keyword>
<dbReference type="RefSeq" id="WP_264140391.1">
    <property type="nucleotide sequence ID" value="NZ_JAOYOD010000001.1"/>
</dbReference>
<name>A0ABT3D1Z7_9BACT</name>
<feature type="transmembrane region" description="Helical" evidence="6">
    <location>
        <begin position="122"/>
        <end position="140"/>
    </location>
</feature>
<feature type="transmembrane region" description="Helical" evidence="6">
    <location>
        <begin position="300"/>
        <end position="325"/>
    </location>
</feature>
<feature type="transmembrane region" description="Helical" evidence="6">
    <location>
        <begin position="21"/>
        <end position="39"/>
    </location>
</feature>
<keyword evidence="2" id="KW-1003">Cell membrane</keyword>
<evidence type="ECO:0000256" key="1">
    <source>
        <dbReference type="ARBA" id="ARBA00004651"/>
    </source>
</evidence>
<evidence type="ECO:0000256" key="5">
    <source>
        <dbReference type="ARBA" id="ARBA00023136"/>
    </source>
</evidence>
<dbReference type="PANTHER" id="PTHR30250:SF11">
    <property type="entry name" value="O-ANTIGEN TRANSPORTER-RELATED"/>
    <property type="match status" value="1"/>
</dbReference>
<keyword evidence="5 6" id="KW-0472">Membrane</keyword>
<feature type="transmembrane region" description="Helical" evidence="6">
    <location>
        <begin position="391"/>
        <end position="413"/>
    </location>
</feature>
<dbReference type="Proteomes" id="UP001300692">
    <property type="component" value="Unassembled WGS sequence"/>
</dbReference>
<dbReference type="CDD" id="cd13128">
    <property type="entry name" value="MATE_Wzx_like"/>
    <property type="match status" value="1"/>
</dbReference>
<dbReference type="Pfam" id="PF13440">
    <property type="entry name" value="Polysacc_synt_3"/>
    <property type="match status" value="1"/>
</dbReference>
<reference evidence="7 8" key="1">
    <citation type="submission" date="2022-10" db="EMBL/GenBank/DDBJ databases">
        <title>Comparative genomics and taxonomic characterization of three novel marine species of genus Reichenbachiella exhibiting antioxidant and polysaccharide degradation activities.</title>
        <authorList>
            <person name="Muhammad N."/>
            <person name="Lee Y.-J."/>
            <person name="Ko J."/>
            <person name="Kim S.-G."/>
        </authorList>
    </citation>
    <scope>NUCLEOTIDE SEQUENCE [LARGE SCALE GENOMIC DNA]</scope>
    <source>
        <strain evidence="7 8">ABR2-5</strain>
    </source>
</reference>
<dbReference type="InterPro" id="IPR050833">
    <property type="entry name" value="Poly_Biosynth_Transport"/>
</dbReference>
<evidence type="ECO:0000313" key="8">
    <source>
        <dbReference type="Proteomes" id="UP001300692"/>
    </source>
</evidence>
<evidence type="ECO:0000256" key="4">
    <source>
        <dbReference type="ARBA" id="ARBA00022989"/>
    </source>
</evidence>
<comment type="subcellular location">
    <subcellularLocation>
        <location evidence="1">Cell membrane</location>
        <topology evidence="1">Multi-pass membrane protein</topology>
    </subcellularLocation>
</comment>
<feature type="transmembrane region" description="Helical" evidence="6">
    <location>
        <begin position="337"/>
        <end position="354"/>
    </location>
</feature>
<keyword evidence="4 6" id="KW-1133">Transmembrane helix</keyword>
<dbReference type="EMBL" id="JAOYOD010000001">
    <property type="protein sequence ID" value="MCV9389473.1"/>
    <property type="molecule type" value="Genomic_DNA"/>
</dbReference>
<protein>
    <submittedName>
        <fullName evidence="7">Flippase</fullName>
    </submittedName>
</protein>
<organism evidence="7 8">
    <name type="scientific">Reichenbachiella ulvae</name>
    <dbReference type="NCBI Taxonomy" id="2980104"/>
    <lineage>
        <taxon>Bacteria</taxon>
        <taxon>Pseudomonadati</taxon>
        <taxon>Bacteroidota</taxon>
        <taxon>Cytophagia</taxon>
        <taxon>Cytophagales</taxon>
        <taxon>Reichenbachiellaceae</taxon>
        <taxon>Reichenbachiella</taxon>
    </lineage>
</organism>